<dbReference type="InterPro" id="IPR002156">
    <property type="entry name" value="RNaseH_domain"/>
</dbReference>
<dbReference type="GO" id="GO:0003676">
    <property type="term" value="F:nucleic acid binding"/>
    <property type="evidence" value="ECO:0007669"/>
    <property type="project" value="InterPro"/>
</dbReference>
<feature type="compositionally biased region" description="Basic and acidic residues" evidence="1">
    <location>
        <begin position="141"/>
        <end position="155"/>
    </location>
</feature>
<dbReference type="InterPro" id="IPR043128">
    <property type="entry name" value="Rev_trsase/Diguanyl_cyclase"/>
</dbReference>
<dbReference type="Pfam" id="PF00665">
    <property type="entry name" value="rve"/>
    <property type="match status" value="1"/>
</dbReference>
<dbReference type="InterPro" id="IPR043502">
    <property type="entry name" value="DNA/RNA_pol_sf"/>
</dbReference>
<accession>A0A2N9I9D9</accession>
<feature type="region of interest" description="Disordered" evidence="1">
    <location>
        <begin position="1"/>
        <end position="200"/>
    </location>
</feature>
<dbReference type="Gene3D" id="3.10.20.370">
    <property type="match status" value="1"/>
</dbReference>
<dbReference type="InterPro" id="IPR005162">
    <property type="entry name" value="Retrotrans_gag_dom"/>
</dbReference>
<dbReference type="Gene3D" id="3.10.10.10">
    <property type="entry name" value="HIV Type 1 Reverse Transcriptase, subunit A, domain 1"/>
    <property type="match status" value="1"/>
</dbReference>
<dbReference type="Gene3D" id="1.10.340.70">
    <property type="match status" value="1"/>
</dbReference>
<dbReference type="Gene3D" id="3.30.70.270">
    <property type="match status" value="2"/>
</dbReference>
<proteinExistence type="predicted"/>
<name>A0A2N9I9D9_FAGSY</name>
<dbReference type="Gene3D" id="2.40.70.10">
    <property type="entry name" value="Acid Proteases"/>
    <property type="match status" value="1"/>
</dbReference>
<dbReference type="InterPro" id="IPR041588">
    <property type="entry name" value="Integrase_H2C2"/>
</dbReference>
<reference evidence="3" key="1">
    <citation type="submission" date="2018-02" db="EMBL/GenBank/DDBJ databases">
        <authorList>
            <person name="Cohen D.B."/>
            <person name="Kent A.D."/>
        </authorList>
    </citation>
    <scope>NUCLEOTIDE SEQUENCE</scope>
</reference>
<protein>
    <recommendedName>
        <fullName evidence="2">Integrase catalytic domain-containing protein</fullName>
    </recommendedName>
</protein>
<dbReference type="InterPro" id="IPR041577">
    <property type="entry name" value="RT_RNaseH_2"/>
</dbReference>
<dbReference type="InterPro" id="IPR036397">
    <property type="entry name" value="RNaseH_sf"/>
</dbReference>
<dbReference type="InterPro" id="IPR021109">
    <property type="entry name" value="Peptidase_aspartic_dom_sf"/>
</dbReference>
<dbReference type="SUPFAM" id="SSF56672">
    <property type="entry name" value="DNA/RNA polymerases"/>
    <property type="match status" value="2"/>
</dbReference>
<dbReference type="Pfam" id="PF03732">
    <property type="entry name" value="Retrotrans_gag"/>
    <property type="match status" value="1"/>
</dbReference>
<dbReference type="CDD" id="cd00303">
    <property type="entry name" value="retropepsin_like"/>
    <property type="match status" value="1"/>
</dbReference>
<feature type="compositionally biased region" description="Low complexity" evidence="1">
    <location>
        <begin position="21"/>
        <end position="31"/>
    </location>
</feature>
<dbReference type="PANTHER" id="PTHR48475">
    <property type="entry name" value="RIBONUCLEASE H"/>
    <property type="match status" value="1"/>
</dbReference>
<gene>
    <name evidence="3" type="ORF">FSB_LOCUS48542</name>
</gene>
<dbReference type="GO" id="GO:0004523">
    <property type="term" value="F:RNA-DNA hybrid ribonuclease activity"/>
    <property type="evidence" value="ECO:0007669"/>
    <property type="project" value="InterPro"/>
</dbReference>
<dbReference type="Gene3D" id="3.30.420.10">
    <property type="entry name" value="Ribonuclease H-like superfamily/Ribonuclease H"/>
    <property type="match status" value="2"/>
</dbReference>
<dbReference type="SUPFAM" id="SSF53098">
    <property type="entry name" value="Ribonuclease H-like"/>
    <property type="match status" value="2"/>
</dbReference>
<dbReference type="InterPro" id="IPR012337">
    <property type="entry name" value="RNaseH-like_sf"/>
</dbReference>
<dbReference type="EMBL" id="OIVN01005057">
    <property type="protein sequence ID" value="SPD20660.1"/>
    <property type="molecule type" value="Genomic_DNA"/>
</dbReference>
<evidence type="ECO:0000259" key="2">
    <source>
        <dbReference type="PROSITE" id="PS50994"/>
    </source>
</evidence>
<feature type="domain" description="Integrase catalytic" evidence="2">
    <location>
        <begin position="1461"/>
        <end position="1626"/>
    </location>
</feature>
<dbReference type="Pfam" id="PF13456">
    <property type="entry name" value="RVT_3"/>
    <property type="match status" value="1"/>
</dbReference>
<dbReference type="InterPro" id="IPR001584">
    <property type="entry name" value="Integrase_cat-core"/>
</dbReference>
<dbReference type="PANTHER" id="PTHR48475:SF2">
    <property type="entry name" value="RIBONUCLEASE H"/>
    <property type="match status" value="1"/>
</dbReference>
<evidence type="ECO:0000313" key="3">
    <source>
        <dbReference type="EMBL" id="SPD20660.1"/>
    </source>
</evidence>
<evidence type="ECO:0000256" key="1">
    <source>
        <dbReference type="SAM" id="MobiDB-lite"/>
    </source>
</evidence>
<organism evidence="3">
    <name type="scientific">Fagus sylvatica</name>
    <name type="common">Beechnut</name>
    <dbReference type="NCBI Taxonomy" id="28930"/>
    <lineage>
        <taxon>Eukaryota</taxon>
        <taxon>Viridiplantae</taxon>
        <taxon>Streptophyta</taxon>
        <taxon>Embryophyta</taxon>
        <taxon>Tracheophyta</taxon>
        <taxon>Spermatophyta</taxon>
        <taxon>Magnoliopsida</taxon>
        <taxon>eudicotyledons</taxon>
        <taxon>Gunneridae</taxon>
        <taxon>Pentapetalae</taxon>
        <taxon>rosids</taxon>
        <taxon>fabids</taxon>
        <taxon>Fagales</taxon>
        <taxon>Fagaceae</taxon>
        <taxon>Fagus</taxon>
    </lineage>
</organism>
<dbReference type="Pfam" id="PF17919">
    <property type="entry name" value="RT_RNaseH_2"/>
    <property type="match status" value="1"/>
</dbReference>
<dbReference type="GO" id="GO:0015074">
    <property type="term" value="P:DNA integration"/>
    <property type="evidence" value="ECO:0007669"/>
    <property type="project" value="InterPro"/>
</dbReference>
<dbReference type="PROSITE" id="PS50994">
    <property type="entry name" value="INTEGRASE"/>
    <property type="match status" value="1"/>
</dbReference>
<sequence length="1748" mass="195538">MSGAPSKSRRPPSVVVEDASSSRVSSGTSYRPSRDSREPQGTAGGVAAGRASVIPTPPQKPTPPPQSAPPQQPTPPQQPAPLQNLAPSRHTNPNQVSVVRPDEGATSRRLVPEQPNRGDARRSLAYSTKSSQTQNSQELIAELRQEIQTLKESESRSPTPPAVSHKPSNPGKSSRSRPPLYGEKSQPEKKHQSRKTVRPGRQNAVWKAFDLISSSPFSKEIEKAKMPERYPVPRFEIYNGRTDPVTHIGHYHQSMALSRNNDPLMCRLFPSSLGEVAMRWFNQLGVRTIYSWDQLAEAFVARFITNSRKRKEMGALLTMKLEDNETLKDYSTRFWETYNDIESCGEEVAITTFKMGLPADSGLRQSLVKHPLANLGKLMYKIDQFVRIEEDGRKAPVGQTVAQPKVTIAKPAARAGNTSKNLSAPRNFVAPTFRAFETVFKEPIYKVMEKIKREPFFVWPPKMVGNPALKDGNLYCSYHRERGHMTENCHLLKVHLEKLASAGHLDQYINRDFSSKKETGPDARQPQSLNTPSAGIIHVIHNPSCSAVSSPSCRSKMQKAAHLRRSFSIQDAAHPAPMYSVSRGNMEQAISFSDNDLRDVQLPHNDPLVVTLRIGNYDVQRVLIDQGSFAEVMYQDLYGKLGLVEAELTGFATPIFGFSGEPVIPLGKIVLPVLAGPINLQTEFIVVQASSPYNAIMGRDWLHRMKAIPSTLHQKLRFPTADGIMELNGDQVAAKQCVLTATKKKVAEVAQPAGGSKLSLVDRECLLQVLIDNQDIFAWSVYDAPGVSPDLASHTLNIKPEQRPVVQKRRKLAPERATIVLEEVERLLASGVIREVQYPAWLSNTVVVRKKNGKWRVCIDFTDLNKACPKDPFPLPRIDQLVDSASRHARFKLPGCLPGLSSDSNEPCRPGKDSFYHTPGNILLSGDAVRSEERRSNLSANGHQNVFDILRRDNLRLNASKCTFGVGSGKFLGHIVSRRGIEANPDQIAALINLAEPRNVKQVQRLTGMIAALGRFISRSADKCKPFFRLLGKRSRFEWDEECSAAFQAIKAYLSTPPCLSIPNPGEPLFLYLAVSDHAVSAVLVRELMQEQRPVFFVSKAMDEAELRYLPLEKAALALLHAAKKLPHYFQSSTVTVLSDLPLKMLLQRSDFTGRITRWGVYLGSLGVEYRPRTAIKGQVLAEFLVEFQYDPINPSLLTPAQTQFDLDGAKWKLFVDGASNSKGSGAGIELISPEGQQRKLGADHLQIFCDSQLVANQISGEYQARDDRMSAYLTVARTLLSEFGSTHVAQIGREHNSHADILAKLATALESDIQRTVCIETLEQPSFQDQAVSVCSINIRPSWMDPILSYIRDNKLPEDKKEAKMIKQKAPRFWVSKEGQLYRRSFTGPYLLCVHPDKVKDFLFEIHEGICGSHTGGRSLAHRALSQGYWWPYMQADALKYVQECDKCQRFAPMIHQPARELNPLSSPWPFAQWGLDIVGPLPRAPGNKKFLITATDYFTKWIEAEPLSSIRDVDTKRFLWKSIITRFGIPWAVISDNGTQFESKLFKGFCSDLSIRNFFSSPGYPQSNGQAEVSNKVVLSGIKKKLEAAKGRWVEELPSILWTYRTTVRKSTNETPFALAFGVEAVIPLEIGMPTIRTTEFTVQTNEERLRKDLDLVEEKRDLAVVRLAAYQQQMRREHNKNVKPRTFQVGDLVLRKVMANTRKPNDGKLGPNWEGPYKVLSQTGHGAYRLEDLDGKTYPQTMEHL</sequence>
<dbReference type="Pfam" id="PF17921">
    <property type="entry name" value="Integrase_H2C2"/>
    <property type="match status" value="1"/>
</dbReference>
<dbReference type="CDD" id="cd09279">
    <property type="entry name" value="RNase_HI_like"/>
    <property type="match status" value="1"/>
</dbReference>
<dbReference type="SUPFAM" id="SSF50630">
    <property type="entry name" value="Acid proteases"/>
    <property type="match status" value="1"/>
</dbReference>
<feature type="compositionally biased region" description="Polar residues" evidence="1">
    <location>
        <begin position="125"/>
        <end position="138"/>
    </location>
</feature>
<feature type="compositionally biased region" description="Pro residues" evidence="1">
    <location>
        <begin position="55"/>
        <end position="79"/>
    </location>
</feature>
<dbReference type="CDD" id="cd01647">
    <property type="entry name" value="RT_LTR"/>
    <property type="match status" value="1"/>
</dbReference>